<dbReference type="Pfam" id="PF12728">
    <property type="entry name" value="HTH_17"/>
    <property type="match status" value="1"/>
</dbReference>
<accession>A0A0F7EF21</accession>
<protein>
    <recommendedName>
        <fullName evidence="1">Helix-turn-helix domain-containing protein</fullName>
    </recommendedName>
</protein>
<organism evidence="2">
    <name type="scientific">Brevibacillus laterosporus</name>
    <name type="common">Bacillus laterosporus</name>
    <dbReference type="NCBI Taxonomy" id="1465"/>
    <lineage>
        <taxon>Bacteria</taxon>
        <taxon>Bacillati</taxon>
        <taxon>Bacillota</taxon>
        <taxon>Bacilli</taxon>
        <taxon>Bacillales</taxon>
        <taxon>Paenibacillaceae</taxon>
        <taxon>Brevibacillus</taxon>
    </lineage>
</organism>
<dbReference type="RefSeq" id="WP_031412036.1">
    <property type="nucleotide sequence ID" value="NZ_CP011074.1"/>
</dbReference>
<dbReference type="EMBL" id="CP011074">
    <property type="protein sequence ID" value="AKF93254.1"/>
    <property type="molecule type" value="Genomic_DNA"/>
</dbReference>
<dbReference type="GO" id="GO:0003677">
    <property type="term" value="F:DNA binding"/>
    <property type="evidence" value="ECO:0007669"/>
    <property type="project" value="InterPro"/>
</dbReference>
<dbReference type="InterPro" id="IPR010093">
    <property type="entry name" value="SinI_DNA-bd"/>
</dbReference>
<evidence type="ECO:0000313" key="2">
    <source>
        <dbReference type="EMBL" id="AKF93254.1"/>
    </source>
</evidence>
<reference evidence="2" key="1">
    <citation type="submission" date="2015-03" db="EMBL/GenBank/DDBJ databases">
        <title>MIGS Cultured Bacterial/Archaeal sample from Brevibacillus laterosporus.</title>
        <authorList>
            <person name="Zeng D."/>
            <person name="Zhu L."/>
            <person name="Dong G."/>
            <person name="Ye W."/>
            <person name="Ren D."/>
            <person name="Wu L."/>
            <person name="Xu J."/>
            <person name="Li G."/>
            <person name="Guo L."/>
        </authorList>
    </citation>
    <scope>NUCLEOTIDE SEQUENCE</scope>
    <source>
        <strain evidence="2">B9</strain>
    </source>
</reference>
<sequence>MIVNDRLLTLEEAAHSMNLMPRTLYQMVQNGDIMALKAGSLLRLDPDEVMNYTRKRQNQIGVIQRG</sequence>
<evidence type="ECO:0000259" key="1">
    <source>
        <dbReference type="Pfam" id="PF12728"/>
    </source>
</evidence>
<proteinExistence type="predicted"/>
<dbReference type="AlphaFoldDB" id="A0A0F7EF21"/>
<dbReference type="InterPro" id="IPR041657">
    <property type="entry name" value="HTH_17"/>
</dbReference>
<feature type="domain" description="Helix-turn-helix" evidence="1">
    <location>
        <begin position="7"/>
        <end position="56"/>
    </location>
</feature>
<name>A0A0F7EF21_BRELA</name>
<gene>
    <name evidence="2" type="ORF">EX87_06025</name>
</gene>
<dbReference type="NCBIfam" id="TIGR01764">
    <property type="entry name" value="excise"/>
    <property type="match status" value="1"/>
</dbReference>